<protein>
    <submittedName>
        <fullName evidence="1">Uncharacterized protein</fullName>
    </submittedName>
</protein>
<dbReference type="AlphaFoldDB" id="A0A166KLA6"/>
<evidence type="ECO:0000313" key="2">
    <source>
        <dbReference type="Proteomes" id="UP000076532"/>
    </source>
</evidence>
<reference evidence="1 2" key="1">
    <citation type="journal article" date="2016" name="Mol. Biol. Evol.">
        <title>Comparative Genomics of Early-Diverging Mushroom-Forming Fungi Provides Insights into the Origins of Lignocellulose Decay Capabilities.</title>
        <authorList>
            <person name="Nagy L.G."/>
            <person name="Riley R."/>
            <person name="Tritt A."/>
            <person name="Adam C."/>
            <person name="Daum C."/>
            <person name="Floudas D."/>
            <person name="Sun H."/>
            <person name="Yadav J.S."/>
            <person name="Pangilinan J."/>
            <person name="Larsson K.H."/>
            <person name="Matsuura K."/>
            <person name="Barry K."/>
            <person name="Labutti K."/>
            <person name="Kuo R."/>
            <person name="Ohm R.A."/>
            <person name="Bhattacharya S.S."/>
            <person name="Shirouzu T."/>
            <person name="Yoshinaga Y."/>
            <person name="Martin F.M."/>
            <person name="Grigoriev I.V."/>
            <person name="Hibbett D.S."/>
        </authorList>
    </citation>
    <scope>NUCLEOTIDE SEQUENCE [LARGE SCALE GENOMIC DNA]</scope>
    <source>
        <strain evidence="1 2">CBS 109695</strain>
    </source>
</reference>
<sequence length="149" mass="16409">MAYLGIWKVPVQLKDALKSPVVCMSRVNSLRKIDIEKSFTEFDLALFQSGITLAGVEEFQNTFRSLQTGQANLLSGHLLSCLRTMMVRREENMSRVRRPVPGLSNDTTIVTAKFRAAFGPLRSGTLLSVGIGIGATIPSHWGPVGRWCS</sequence>
<accession>A0A166KLA6</accession>
<keyword evidence="2" id="KW-1185">Reference proteome</keyword>
<organism evidence="1 2">
    <name type="scientific">Athelia psychrophila</name>
    <dbReference type="NCBI Taxonomy" id="1759441"/>
    <lineage>
        <taxon>Eukaryota</taxon>
        <taxon>Fungi</taxon>
        <taxon>Dikarya</taxon>
        <taxon>Basidiomycota</taxon>
        <taxon>Agaricomycotina</taxon>
        <taxon>Agaricomycetes</taxon>
        <taxon>Agaricomycetidae</taxon>
        <taxon>Atheliales</taxon>
        <taxon>Atheliaceae</taxon>
        <taxon>Athelia</taxon>
    </lineage>
</organism>
<dbReference type="Proteomes" id="UP000076532">
    <property type="component" value="Unassembled WGS sequence"/>
</dbReference>
<proteinExistence type="predicted"/>
<evidence type="ECO:0000313" key="1">
    <source>
        <dbReference type="EMBL" id="KZP22019.1"/>
    </source>
</evidence>
<dbReference type="EMBL" id="KV417542">
    <property type="protein sequence ID" value="KZP22019.1"/>
    <property type="molecule type" value="Genomic_DNA"/>
</dbReference>
<gene>
    <name evidence="1" type="ORF">FIBSPDRAFT_931266</name>
</gene>
<name>A0A166KLA6_9AGAM</name>